<protein>
    <submittedName>
        <fullName evidence="6">Ig-like domain-containing protein</fullName>
    </submittedName>
</protein>
<proteinExistence type="predicted"/>
<evidence type="ECO:0000313" key="6">
    <source>
        <dbReference type="EnsemblMetazoa" id="AMAM015234-PA"/>
    </source>
</evidence>
<accession>A0A182SX66</accession>
<dbReference type="CDD" id="cd00096">
    <property type="entry name" value="Ig"/>
    <property type="match status" value="1"/>
</dbReference>
<dbReference type="InterPro" id="IPR003599">
    <property type="entry name" value="Ig_sub"/>
</dbReference>
<dbReference type="EnsemblMetazoa" id="AMAM015234-RA">
    <property type="protein sequence ID" value="AMAM015234-PA"/>
    <property type="gene ID" value="AMAM015234"/>
</dbReference>
<dbReference type="SMART" id="SM00408">
    <property type="entry name" value="IGc2"/>
    <property type="match status" value="1"/>
</dbReference>
<dbReference type="GO" id="GO:0007411">
    <property type="term" value="P:axon guidance"/>
    <property type="evidence" value="ECO:0007669"/>
    <property type="project" value="TreeGrafter"/>
</dbReference>
<keyword evidence="2" id="KW-0963">Cytoplasm</keyword>
<dbReference type="GO" id="GO:0005737">
    <property type="term" value="C:cytoplasm"/>
    <property type="evidence" value="ECO:0007669"/>
    <property type="project" value="UniProtKB-SubCell"/>
</dbReference>
<reference evidence="7" key="1">
    <citation type="submission" date="2013-09" db="EMBL/GenBank/DDBJ databases">
        <title>The Genome Sequence of Anopheles maculatus species B.</title>
        <authorList>
            <consortium name="The Broad Institute Genomics Platform"/>
            <person name="Neafsey D.E."/>
            <person name="Besansky N."/>
            <person name="Howell P."/>
            <person name="Walton C."/>
            <person name="Young S.K."/>
            <person name="Zeng Q."/>
            <person name="Gargeya S."/>
            <person name="Fitzgerald M."/>
            <person name="Haas B."/>
            <person name="Abouelleil A."/>
            <person name="Allen A.W."/>
            <person name="Alvarado L."/>
            <person name="Arachchi H.M."/>
            <person name="Berlin A.M."/>
            <person name="Chapman S.B."/>
            <person name="Gainer-Dewar J."/>
            <person name="Goldberg J."/>
            <person name="Griggs A."/>
            <person name="Gujja S."/>
            <person name="Hansen M."/>
            <person name="Howarth C."/>
            <person name="Imamovic A."/>
            <person name="Ireland A."/>
            <person name="Larimer J."/>
            <person name="McCowan C."/>
            <person name="Murphy C."/>
            <person name="Pearson M."/>
            <person name="Poon T.W."/>
            <person name="Priest M."/>
            <person name="Roberts A."/>
            <person name="Saif S."/>
            <person name="Shea T."/>
            <person name="Sisk P."/>
            <person name="Sykes S."/>
            <person name="Wortman J."/>
            <person name="Nusbaum C."/>
            <person name="Birren B."/>
        </authorList>
    </citation>
    <scope>NUCLEOTIDE SEQUENCE [LARGE SCALE GENOMIC DNA]</scope>
    <source>
        <strain evidence="7">maculatus3</strain>
    </source>
</reference>
<feature type="compositionally biased region" description="Basic and acidic residues" evidence="4">
    <location>
        <begin position="224"/>
        <end position="234"/>
    </location>
</feature>
<evidence type="ECO:0000259" key="5">
    <source>
        <dbReference type="PROSITE" id="PS50835"/>
    </source>
</evidence>
<evidence type="ECO:0000313" key="7">
    <source>
        <dbReference type="Proteomes" id="UP000075901"/>
    </source>
</evidence>
<evidence type="ECO:0000256" key="1">
    <source>
        <dbReference type="ARBA" id="ARBA00004496"/>
    </source>
</evidence>
<dbReference type="VEuPathDB" id="VectorBase:AMAM015234"/>
<feature type="compositionally biased region" description="Basic and acidic residues" evidence="4">
    <location>
        <begin position="316"/>
        <end position="325"/>
    </location>
</feature>
<evidence type="ECO:0000256" key="3">
    <source>
        <dbReference type="ARBA" id="ARBA00023319"/>
    </source>
</evidence>
<dbReference type="GO" id="GO:0007156">
    <property type="term" value="P:homophilic cell adhesion via plasma membrane adhesion molecules"/>
    <property type="evidence" value="ECO:0007669"/>
    <property type="project" value="TreeGrafter"/>
</dbReference>
<feature type="domain" description="Ig-like" evidence="5">
    <location>
        <begin position="640"/>
        <end position="728"/>
    </location>
</feature>
<feature type="compositionally biased region" description="Basic and acidic residues" evidence="4">
    <location>
        <begin position="352"/>
        <end position="375"/>
    </location>
</feature>
<dbReference type="Proteomes" id="UP000075901">
    <property type="component" value="Unassembled WGS sequence"/>
</dbReference>
<dbReference type="GO" id="GO:0098632">
    <property type="term" value="F:cell-cell adhesion mediator activity"/>
    <property type="evidence" value="ECO:0007669"/>
    <property type="project" value="TreeGrafter"/>
</dbReference>
<feature type="compositionally biased region" description="Acidic residues" evidence="4">
    <location>
        <begin position="504"/>
        <end position="519"/>
    </location>
</feature>
<dbReference type="FunFam" id="2.60.40.10:FF:000425">
    <property type="entry name" value="Myosin light chain kinase"/>
    <property type="match status" value="1"/>
</dbReference>
<feature type="compositionally biased region" description="Basic and acidic residues" evidence="4">
    <location>
        <begin position="206"/>
        <end position="217"/>
    </location>
</feature>
<dbReference type="PANTHER" id="PTHR10075:SF101">
    <property type="entry name" value="ZWEI IG DOMAIN PROTEIN ZIG-3"/>
    <property type="match status" value="1"/>
</dbReference>
<dbReference type="InterPro" id="IPR003598">
    <property type="entry name" value="Ig_sub2"/>
</dbReference>
<dbReference type="GO" id="GO:0070593">
    <property type="term" value="P:dendrite self-avoidance"/>
    <property type="evidence" value="ECO:0007669"/>
    <property type="project" value="TreeGrafter"/>
</dbReference>
<feature type="region of interest" description="Disordered" evidence="4">
    <location>
        <begin position="144"/>
        <end position="379"/>
    </location>
</feature>
<dbReference type="PANTHER" id="PTHR10075">
    <property type="entry name" value="BASIGIN RELATED"/>
    <property type="match status" value="1"/>
</dbReference>
<comment type="subcellular location">
    <subcellularLocation>
        <location evidence="1">Cytoplasm</location>
    </subcellularLocation>
</comment>
<dbReference type="InterPro" id="IPR013783">
    <property type="entry name" value="Ig-like_fold"/>
</dbReference>
<organism evidence="6 7">
    <name type="scientific">Anopheles maculatus</name>
    <dbReference type="NCBI Taxonomy" id="74869"/>
    <lineage>
        <taxon>Eukaryota</taxon>
        <taxon>Metazoa</taxon>
        <taxon>Ecdysozoa</taxon>
        <taxon>Arthropoda</taxon>
        <taxon>Hexapoda</taxon>
        <taxon>Insecta</taxon>
        <taxon>Pterygota</taxon>
        <taxon>Neoptera</taxon>
        <taxon>Endopterygota</taxon>
        <taxon>Diptera</taxon>
        <taxon>Nematocera</taxon>
        <taxon>Culicoidea</taxon>
        <taxon>Culicidae</taxon>
        <taxon>Anophelinae</taxon>
        <taxon>Anopheles</taxon>
        <taxon>Anopheles maculatus group</taxon>
    </lineage>
</organism>
<evidence type="ECO:0000256" key="4">
    <source>
        <dbReference type="SAM" id="MobiDB-lite"/>
    </source>
</evidence>
<dbReference type="InterPro" id="IPR007110">
    <property type="entry name" value="Ig-like_dom"/>
</dbReference>
<evidence type="ECO:0000256" key="2">
    <source>
        <dbReference type="ARBA" id="ARBA00022490"/>
    </source>
</evidence>
<name>A0A182SX66_9DIPT</name>
<dbReference type="SUPFAM" id="SSF48726">
    <property type="entry name" value="Immunoglobulin"/>
    <property type="match status" value="1"/>
</dbReference>
<keyword evidence="7" id="KW-1185">Reference proteome</keyword>
<reference evidence="6" key="2">
    <citation type="submission" date="2020-05" db="UniProtKB">
        <authorList>
            <consortium name="EnsemblMetazoa"/>
        </authorList>
    </citation>
    <scope>IDENTIFICATION</scope>
    <source>
        <strain evidence="6">maculatus3</strain>
    </source>
</reference>
<dbReference type="GO" id="GO:0030424">
    <property type="term" value="C:axon"/>
    <property type="evidence" value="ECO:0007669"/>
    <property type="project" value="TreeGrafter"/>
</dbReference>
<feature type="compositionally biased region" description="Basic and acidic residues" evidence="4">
    <location>
        <begin position="241"/>
        <end position="253"/>
    </location>
</feature>
<dbReference type="InterPro" id="IPR036179">
    <property type="entry name" value="Ig-like_dom_sf"/>
</dbReference>
<feature type="region of interest" description="Disordered" evidence="4">
    <location>
        <begin position="496"/>
        <end position="540"/>
    </location>
</feature>
<feature type="compositionally biased region" description="Basic and acidic residues" evidence="4">
    <location>
        <begin position="9"/>
        <end position="19"/>
    </location>
</feature>
<feature type="region of interest" description="Disordered" evidence="4">
    <location>
        <begin position="1"/>
        <end position="130"/>
    </location>
</feature>
<dbReference type="SMART" id="SM00409">
    <property type="entry name" value="IG"/>
    <property type="match status" value="1"/>
</dbReference>
<dbReference type="Gene3D" id="2.60.40.10">
    <property type="entry name" value="Immunoglobulins"/>
    <property type="match status" value="1"/>
</dbReference>
<dbReference type="GO" id="GO:0005886">
    <property type="term" value="C:plasma membrane"/>
    <property type="evidence" value="ECO:0007669"/>
    <property type="project" value="TreeGrafter"/>
</dbReference>
<feature type="compositionally biased region" description="Pro residues" evidence="4">
    <location>
        <begin position="336"/>
        <end position="345"/>
    </location>
</feature>
<dbReference type="InterPro" id="IPR013098">
    <property type="entry name" value="Ig_I-set"/>
</dbReference>
<sequence>QWPTGKRRPLPEEPKEEVVLKPIPRPTKQEEPKLAEEPTIKPKPIPELDYKPEPELELEKSTIPEEDTSLPPWRRGKKPAAKREIPAPEPTAMETVTLKPTPKRAKELPQESLEEVSLKPVPQKSEIEDIPTDTVSVAEVKEIVPKKVKKPKRKDEVEPLEKPVYPEIPEQEDVQLESLERVPVESPKQPESAPEQPPWRRIPKPKPVETEEQDKKWPTGKRRPPAEEPKEEVVLKPIPKPTKEVEPEPEQKVTIKPKQPEPAPEEVPEVTPWRRGKKEIPPTEEEEPKEWPKGKRRPLPETPQEEVVLKPIPKPTKQEAPKTAEEPTTVQREPTLPEPEQPVLPPWRRGKKELPKEEVPKEEVTLKPIPKRVEPEQTVQEEVVLKPVPAQEALVEEVPAPHELQPVRDVKIEEIVTKKTKRVKKQIIKPKFPAESGIAEVEESVTFEEPEEPAQVAETIVDIVPEEVLDLIPELAPRETAKKRKSRNKKHVVFKEELSTFAMEPEDEEEEDEEEEEQVQEISRSSITLARPVPESKPVPSPIEEIKVEEQTEFRKELEVRVQSNIVKKERQRRVFIDDSQPLPELEIITQKRIQEVTDKIAEEEVREDRQLIETTQQQVAETKIQERTVKISKPKVQPPNIVKKLQPQICEPEKPVQLRCRIEGVPFPTVRWYFNDTVLFANSEYIMNVVEDVATLEIATVQPYHVGIYTCEAKNVAGVAISKANIVVQEKPEHGEAPRFVVPLKIELNEQKTVA</sequence>
<dbReference type="PROSITE" id="PS50835">
    <property type="entry name" value="IG_LIKE"/>
    <property type="match status" value="1"/>
</dbReference>
<keyword evidence="3" id="KW-0393">Immunoglobulin domain</keyword>
<dbReference type="Pfam" id="PF07679">
    <property type="entry name" value="I-set"/>
    <property type="match status" value="1"/>
</dbReference>
<feature type="compositionally biased region" description="Basic and acidic residues" evidence="4">
    <location>
        <begin position="27"/>
        <end position="63"/>
    </location>
</feature>
<dbReference type="AlphaFoldDB" id="A0A182SX66"/>